<sequence>YPRKRGAYNRACAAASRTSGSTFSWLGKNTRHKKEPELFQMVAEGLRSLYPPEAAALEEQTLTLILTVAQATPRGPVQYAQNHLQEASDEEGLPGNAYRAEHTTDSFFATKHSLAEDVVPGDTCSSIFGTDSSTGSCVPSCLAQCWTAYTPSALPGFCLERKHLRRGYDLVEGLEWFTKRVDRIILPFDASEVGISKEFSEVIKAHRTRDALKPKLLDMVDDMLVSDTARMMAWCAGPGCEGPCLVWLQNRRLGHDYGEGPSEDTDDVEWVVDKQKPTCNEIYVLSPFSCQIMCCSAK</sequence>
<reference evidence="2" key="1">
    <citation type="journal article" date="2019" name="IScience">
        <title>Narwhal Genome Reveals Long-Term Low Genetic Diversity despite Current Large Abundance Size.</title>
        <authorList>
            <person name="Westbury M.V."/>
            <person name="Petersen B."/>
            <person name="Garde E."/>
            <person name="Heide-Jorgensen M.P."/>
            <person name="Lorenzen E.D."/>
        </authorList>
    </citation>
    <scope>NUCLEOTIDE SEQUENCE [LARGE SCALE GENOMIC DNA]</scope>
</reference>
<comment type="caution">
    <text evidence="1">The sequence shown here is derived from an EMBL/GenBank/DDBJ whole genome shotgun (WGS) entry which is preliminary data.</text>
</comment>
<evidence type="ECO:0000313" key="2">
    <source>
        <dbReference type="Proteomes" id="UP000308365"/>
    </source>
</evidence>
<proteinExistence type="predicted"/>
<organism evidence="1 2">
    <name type="scientific">Monodon monoceros</name>
    <name type="common">Narwhal</name>
    <name type="synonym">Ceratodon monodon</name>
    <dbReference type="NCBI Taxonomy" id="40151"/>
    <lineage>
        <taxon>Eukaryota</taxon>
        <taxon>Metazoa</taxon>
        <taxon>Chordata</taxon>
        <taxon>Craniata</taxon>
        <taxon>Vertebrata</taxon>
        <taxon>Euteleostomi</taxon>
        <taxon>Mammalia</taxon>
        <taxon>Eutheria</taxon>
        <taxon>Laurasiatheria</taxon>
        <taxon>Artiodactyla</taxon>
        <taxon>Whippomorpha</taxon>
        <taxon>Cetacea</taxon>
        <taxon>Odontoceti</taxon>
        <taxon>Monodontidae</taxon>
        <taxon>Monodon</taxon>
    </lineage>
</organism>
<dbReference type="Proteomes" id="UP000308365">
    <property type="component" value="Unassembled WGS sequence"/>
</dbReference>
<evidence type="ECO:0000313" key="1">
    <source>
        <dbReference type="EMBL" id="TKC40479.1"/>
    </source>
</evidence>
<name>A0A4U1EUU0_MONMO</name>
<gene>
    <name evidence="1" type="ORF">EI555_012809</name>
</gene>
<accession>A0A4U1EUU0</accession>
<feature type="non-terminal residue" evidence="1">
    <location>
        <position position="1"/>
    </location>
</feature>
<dbReference type="AlphaFoldDB" id="A0A4U1EUU0"/>
<dbReference type="EMBL" id="RWIC01000745">
    <property type="protein sequence ID" value="TKC40479.1"/>
    <property type="molecule type" value="Genomic_DNA"/>
</dbReference>
<protein>
    <submittedName>
        <fullName evidence="1">Uncharacterized protein</fullName>
    </submittedName>
</protein>